<feature type="compositionally biased region" description="Polar residues" evidence="12">
    <location>
        <begin position="12"/>
        <end position="22"/>
    </location>
</feature>
<evidence type="ECO:0000256" key="7">
    <source>
        <dbReference type="ARBA" id="ARBA00023159"/>
    </source>
</evidence>
<evidence type="ECO:0000256" key="9">
    <source>
        <dbReference type="ARBA" id="ARBA00023242"/>
    </source>
</evidence>
<evidence type="ECO:0000256" key="10">
    <source>
        <dbReference type="ARBA" id="ARBA00025661"/>
    </source>
</evidence>
<keyword evidence="7" id="KW-0010">Activator</keyword>
<dbReference type="Pfam" id="PF09497">
    <property type="entry name" value="Med12"/>
    <property type="match status" value="1"/>
</dbReference>
<keyword evidence="5" id="KW-0678">Repressor</keyword>
<comment type="subcellular location">
    <subcellularLocation>
        <location evidence="1">Nucleus</location>
    </subcellularLocation>
</comment>
<evidence type="ECO:0000256" key="1">
    <source>
        <dbReference type="ARBA" id="ARBA00004123"/>
    </source>
</evidence>
<dbReference type="InterPro" id="IPR019035">
    <property type="entry name" value="Mediator_Med12"/>
</dbReference>
<dbReference type="InterPro" id="IPR057344">
    <property type="entry name" value="ARM_SRB8"/>
</dbReference>
<evidence type="ECO:0000259" key="13">
    <source>
        <dbReference type="SMART" id="SM01281"/>
    </source>
</evidence>
<dbReference type="InterPro" id="IPR016024">
    <property type="entry name" value="ARM-type_fold"/>
</dbReference>
<dbReference type="SUPFAM" id="SSF48371">
    <property type="entry name" value="ARM repeat"/>
    <property type="match status" value="1"/>
</dbReference>
<comment type="function">
    <text evidence="10">Component of the SRB8-11 complex. The SRB8-11 complex is a regulatory module of the Mediator complex which is itself involved in regulation of basal and activated RNA polymerase II-dependent transcription. The SRB8-11 complex may be involved in the transcriptional repression of a subset of genes regulated by Mediator. It may inhibit the association of the Mediator complex with RNA polymerase II to form the holoenzyme complex.</text>
</comment>
<evidence type="ECO:0000256" key="4">
    <source>
        <dbReference type="ARBA" id="ARBA00019622"/>
    </source>
</evidence>
<dbReference type="Proteomes" id="UP000235672">
    <property type="component" value="Unassembled WGS sequence"/>
</dbReference>
<feature type="region of interest" description="Disordered" evidence="12">
    <location>
        <begin position="133"/>
        <end position="166"/>
    </location>
</feature>
<gene>
    <name evidence="14" type="ORF">NA56DRAFT_592395</name>
</gene>
<keyword evidence="8" id="KW-0804">Transcription</keyword>
<dbReference type="STRING" id="1745343.A0A2J6QH73"/>
<feature type="domain" description="Mediator complex subunit Med12" evidence="13">
    <location>
        <begin position="261"/>
        <end position="324"/>
    </location>
</feature>
<evidence type="ECO:0000256" key="2">
    <source>
        <dbReference type="ARBA" id="ARBA00010289"/>
    </source>
</evidence>
<dbReference type="GO" id="GO:0003712">
    <property type="term" value="F:transcription coregulator activity"/>
    <property type="evidence" value="ECO:0007669"/>
    <property type="project" value="InterPro"/>
</dbReference>
<dbReference type="GO" id="GO:0016592">
    <property type="term" value="C:mediator complex"/>
    <property type="evidence" value="ECO:0007669"/>
    <property type="project" value="InterPro"/>
</dbReference>
<dbReference type="SMART" id="SM01281">
    <property type="entry name" value="Med12"/>
    <property type="match status" value="1"/>
</dbReference>
<keyword evidence="6" id="KW-0805">Transcription regulation</keyword>
<name>A0A2J6QH73_9HELO</name>
<reference evidence="14 15" key="1">
    <citation type="submission" date="2016-05" db="EMBL/GenBank/DDBJ databases">
        <title>A degradative enzymes factory behind the ericoid mycorrhizal symbiosis.</title>
        <authorList>
            <consortium name="DOE Joint Genome Institute"/>
            <person name="Martino E."/>
            <person name="Morin E."/>
            <person name="Grelet G."/>
            <person name="Kuo A."/>
            <person name="Kohler A."/>
            <person name="Daghino S."/>
            <person name="Barry K."/>
            <person name="Choi C."/>
            <person name="Cichocki N."/>
            <person name="Clum A."/>
            <person name="Copeland A."/>
            <person name="Hainaut M."/>
            <person name="Haridas S."/>
            <person name="Labutti K."/>
            <person name="Lindquist E."/>
            <person name="Lipzen A."/>
            <person name="Khouja H.-R."/>
            <person name="Murat C."/>
            <person name="Ohm R."/>
            <person name="Olson A."/>
            <person name="Spatafora J."/>
            <person name="Veneault-Fourrey C."/>
            <person name="Henrissat B."/>
            <person name="Grigoriev I."/>
            <person name="Martin F."/>
            <person name="Perotto S."/>
        </authorList>
    </citation>
    <scope>NUCLEOTIDE SEQUENCE [LARGE SCALE GENOMIC DNA]</scope>
    <source>
        <strain evidence="14 15">UAMH 7357</strain>
    </source>
</reference>
<dbReference type="EMBL" id="KZ613469">
    <property type="protein sequence ID" value="PMD25607.1"/>
    <property type="molecule type" value="Genomic_DNA"/>
</dbReference>
<evidence type="ECO:0000313" key="15">
    <source>
        <dbReference type="Proteomes" id="UP000235672"/>
    </source>
</evidence>
<evidence type="ECO:0000256" key="5">
    <source>
        <dbReference type="ARBA" id="ARBA00022491"/>
    </source>
</evidence>
<evidence type="ECO:0000256" key="12">
    <source>
        <dbReference type="SAM" id="MobiDB-lite"/>
    </source>
</evidence>
<proteinExistence type="inferred from homology"/>
<dbReference type="PANTHER" id="PTHR46567">
    <property type="entry name" value="MEDIATOR OF RNA POLYMERASE II TRANSCRIPTION SUBUNIT 12"/>
    <property type="match status" value="1"/>
</dbReference>
<feature type="region of interest" description="Disordered" evidence="12">
    <location>
        <begin position="1"/>
        <end position="102"/>
    </location>
</feature>
<keyword evidence="15" id="KW-1185">Reference proteome</keyword>
<evidence type="ECO:0000313" key="14">
    <source>
        <dbReference type="EMBL" id="PMD25607.1"/>
    </source>
</evidence>
<accession>A0A2J6QH73</accession>
<dbReference type="PANTHER" id="PTHR46567:SF1">
    <property type="entry name" value="MEDIATOR OF RNA POLYMERASE II TRANSCRIPTION SUBUNIT 12"/>
    <property type="match status" value="1"/>
</dbReference>
<dbReference type="Pfam" id="PF25326">
    <property type="entry name" value="ARM_SRB8"/>
    <property type="match status" value="1"/>
</dbReference>
<dbReference type="GO" id="GO:0006357">
    <property type="term" value="P:regulation of transcription by RNA polymerase II"/>
    <property type="evidence" value="ECO:0007669"/>
    <property type="project" value="InterPro"/>
</dbReference>
<evidence type="ECO:0000256" key="11">
    <source>
        <dbReference type="ARBA" id="ARBA00032010"/>
    </source>
</evidence>
<sequence length="1484" mass="165137">MTSRPSVGRQGPQRSLSSTNALQRPPPHRTLSQQFSSSSPTRRGNEGLEFTFDSDARHGPRVGTSRLRVEISKDSGASEMVESPKPLSDAAPSWRPSLPPRGRPQLHFDVPSVSNLSPRPAQEGGQIEATIKPMPLPVRPGQHAPPSTEKSRLAPSNAAKKDARPKPYVLEVPAAAPHYSPNGHVDFFPWTGNHPEDQFSEPAIKHGYFDKAQMTQNEQGTARQSIYPALKHKSGLHTLSALFTSVLAQRRAHGQITSASTFKPPPRVTVTDTKREMWLKDLANPTISLRRLSRSIPHGIRGKVLLDQSLSKNIPIERAVWLAKCVGANELRSFRRKGVSGTFAMGGEAKWIRDFTVCVEQFVESILGSCGEKDFKPRISYAIRLATHFHAEYLLDREHYMDWLVTSLENSPQAKLPMWLLITQVYWKDLLKYRKYGRRLSAALLNQLAETLNHPDHDILAPLSDRLRVLLKGIMASNSDNFVAPRVWAKHRHLIMNDMGSDDNPFMSILEALDRRNSLLNGPGAEKVLTARRRLLQLLDTTLSGSLTNETARQCWEIDEDKAMLSSALLEWSTSSYRPGNAKIYVAVRILRSWSKLGLDVTGVILDFLDSRVCCSGRHKPAFYHLVSELARSEHFFTPRYLQWLIARGGLYNAADAAPDGACATRLLAELPTHNLSESISELRATLLGRAGCLVEEEEDQASDLIAFMDRNLPGMQISGDDELRMESGSTNLASLSEASRTTKSELGLWLRQKVRLQMEQPTIPPLDDWDDSPMKGGTSAITSSDFNTIRQYLELIDDYSMLADVLKIVASSNDAEVLASCADTLNLHVELFSSIGALRRLFDILMSRLRALNDEIDPVPRVFLVTLSDLASRVPEQHMLAQQLALELVRSDRKTAADACSPVSDHMALLQTSEADFTDEIEKVLASGNSMDQATLERLFQRITLRLEESWEKSSDNQRSCGLLLTRLRTFDAQQFDSLMTAWVKRLLRIQNRPTMMQAFGPLISFGCLALQDVVVGSESVEAMGSVQDSSLAYEALELLVPSFTIPESMTLEEGYRLRIKQAHMQKDNPVEVLNVVRRVFEKALDLDKHSRSLDTEILRSAEFHELLQALVLSDTHRFVDSFVMPLLQSSAPEAVVVLNRCIDGFLLAGKEAEPVTTEVLLNLADDLSLPFCQVKLAAMFKRDDTVMEGADSGQSDDLEAFDRAIESAVAAGKTTWASIVPLLDPAIAQRLRHRAEVRFLALFPSPRATNGEDSMQTRIVHAENLLHIIDATAYSVATNKTSVGVTNLASDIVATLNGLWLLLANLQSPEIKDTIMSKWLPLLLSFTTIHIPSFEATKAGHESRAKAILALAAIFLQLQALDFTTEDIKNLAEQAFDLALFFVDALPEDMRQQCIRSLRDTASSPRVSYIFSFAPNPTEWLVLSQREKTQQVPSAGANDRAIEKEKLVPFALRRWEMLGEPTPNVGENDTSLSLTLFGARRG</sequence>
<evidence type="ECO:0000256" key="6">
    <source>
        <dbReference type="ARBA" id="ARBA00023015"/>
    </source>
</evidence>
<evidence type="ECO:0000256" key="8">
    <source>
        <dbReference type="ARBA" id="ARBA00023163"/>
    </source>
</evidence>
<comment type="similarity">
    <text evidence="2">Belongs to the Mediator complex subunit 12 family.</text>
</comment>
<protein>
    <recommendedName>
        <fullName evidence="4">Mediator of RNA polymerase II transcription subunit 12</fullName>
    </recommendedName>
    <alternativeName>
        <fullName evidence="11">Mediator complex subunit 12</fullName>
    </alternativeName>
</protein>
<dbReference type="OrthoDB" id="20828at2759"/>
<evidence type="ECO:0000256" key="3">
    <source>
        <dbReference type="ARBA" id="ARBA00011629"/>
    </source>
</evidence>
<comment type="subunit">
    <text evidence="3">Component of the SRB8-11 complex, which itself associates with the Mediator complex.</text>
</comment>
<feature type="compositionally biased region" description="Polar residues" evidence="12">
    <location>
        <begin position="30"/>
        <end position="42"/>
    </location>
</feature>
<keyword evidence="9" id="KW-0539">Nucleus</keyword>
<organism evidence="14 15">
    <name type="scientific">Hyaloscypha hepaticicola</name>
    <dbReference type="NCBI Taxonomy" id="2082293"/>
    <lineage>
        <taxon>Eukaryota</taxon>
        <taxon>Fungi</taxon>
        <taxon>Dikarya</taxon>
        <taxon>Ascomycota</taxon>
        <taxon>Pezizomycotina</taxon>
        <taxon>Leotiomycetes</taxon>
        <taxon>Helotiales</taxon>
        <taxon>Hyaloscyphaceae</taxon>
        <taxon>Hyaloscypha</taxon>
    </lineage>
</organism>